<name>A0A6A6W760_9PEZI</name>
<dbReference type="InterPro" id="IPR006357">
    <property type="entry name" value="HAD-SF_hydro_IIA"/>
</dbReference>
<gene>
    <name evidence="1" type="ORF">EJ05DRAFT_511222</name>
</gene>
<dbReference type="Pfam" id="PF13242">
    <property type="entry name" value="Hydrolase_like"/>
    <property type="match status" value="1"/>
</dbReference>
<dbReference type="SUPFAM" id="SSF56784">
    <property type="entry name" value="HAD-like"/>
    <property type="match status" value="1"/>
</dbReference>
<dbReference type="Gene3D" id="3.40.50.1000">
    <property type="entry name" value="HAD superfamily/HAD-like"/>
    <property type="match status" value="2"/>
</dbReference>
<dbReference type="NCBIfam" id="TIGR01456">
    <property type="entry name" value="CECR5"/>
    <property type="match status" value="1"/>
</dbReference>
<organism evidence="1 2">
    <name type="scientific">Pseudovirgaria hyperparasitica</name>
    <dbReference type="NCBI Taxonomy" id="470096"/>
    <lineage>
        <taxon>Eukaryota</taxon>
        <taxon>Fungi</taxon>
        <taxon>Dikarya</taxon>
        <taxon>Ascomycota</taxon>
        <taxon>Pezizomycotina</taxon>
        <taxon>Dothideomycetes</taxon>
        <taxon>Dothideomycetes incertae sedis</taxon>
        <taxon>Acrospermales</taxon>
        <taxon>Acrospermaceae</taxon>
        <taxon>Pseudovirgaria</taxon>
    </lineage>
</organism>
<dbReference type="GO" id="GO:0005739">
    <property type="term" value="C:mitochondrion"/>
    <property type="evidence" value="ECO:0007669"/>
    <property type="project" value="TreeGrafter"/>
</dbReference>
<evidence type="ECO:0000313" key="2">
    <source>
        <dbReference type="Proteomes" id="UP000799437"/>
    </source>
</evidence>
<dbReference type="InterPro" id="IPR050324">
    <property type="entry name" value="CDP-alcohol_PTase-I"/>
</dbReference>
<proteinExistence type="predicted"/>
<dbReference type="Pfam" id="PF13344">
    <property type="entry name" value="Hydrolase_6"/>
    <property type="match status" value="1"/>
</dbReference>
<reference evidence="1" key="1">
    <citation type="journal article" date="2020" name="Stud. Mycol.">
        <title>101 Dothideomycetes genomes: a test case for predicting lifestyles and emergence of pathogens.</title>
        <authorList>
            <person name="Haridas S."/>
            <person name="Albert R."/>
            <person name="Binder M."/>
            <person name="Bloem J."/>
            <person name="Labutti K."/>
            <person name="Salamov A."/>
            <person name="Andreopoulos B."/>
            <person name="Baker S."/>
            <person name="Barry K."/>
            <person name="Bills G."/>
            <person name="Bluhm B."/>
            <person name="Cannon C."/>
            <person name="Castanera R."/>
            <person name="Culley D."/>
            <person name="Daum C."/>
            <person name="Ezra D."/>
            <person name="Gonzalez J."/>
            <person name="Henrissat B."/>
            <person name="Kuo A."/>
            <person name="Liang C."/>
            <person name="Lipzen A."/>
            <person name="Lutzoni F."/>
            <person name="Magnuson J."/>
            <person name="Mondo S."/>
            <person name="Nolan M."/>
            <person name="Ohm R."/>
            <person name="Pangilinan J."/>
            <person name="Park H.-J."/>
            <person name="Ramirez L."/>
            <person name="Alfaro M."/>
            <person name="Sun H."/>
            <person name="Tritt A."/>
            <person name="Yoshinaga Y."/>
            <person name="Zwiers L.-H."/>
            <person name="Turgeon B."/>
            <person name="Goodwin S."/>
            <person name="Spatafora J."/>
            <person name="Crous P."/>
            <person name="Grigoriev I."/>
        </authorList>
    </citation>
    <scope>NUCLEOTIDE SEQUENCE</scope>
    <source>
        <strain evidence="1">CBS 121739</strain>
    </source>
</reference>
<dbReference type="InterPro" id="IPR023214">
    <property type="entry name" value="HAD_sf"/>
</dbReference>
<dbReference type="GeneID" id="54489287"/>
<keyword evidence="1" id="KW-0378">Hydrolase</keyword>
<dbReference type="InterPro" id="IPR036412">
    <property type="entry name" value="HAD-like_sf"/>
</dbReference>
<dbReference type="InterPro" id="IPR006353">
    <property type="entry name" value="HAD-SF_hydro_IIA_CECR5"/>
</dbReference>
<dbReference type="PANTHER" id="PTHR14269:SF57">
    <property type="entry name" value="SUPERFAMILY HYDROLASE, PUTATIVE (AFU_ORTHOLOGUE AFUA_2G02580)-RELATED"/>
    <property type="match status" value="1"/>
</dbReference>
<dbReference type="GO" id="GO:0046474">
    <property type="term" value="P:glycerophospholipid biosynthetic process"/>
    <property type="evidence" value="ECO:0007669"/>
    <property type="project" value="TreeGrafter"/>
</dbReference>
<dbReference type="PANTHER" id="PTHR14269">
    <property type="entry name" value="CDP-DIACYLGLYCEROL--GLYCEROL-3-PHOSPHATE 3-PHOSPHATIDYLTRANSFERASE-RELATED"/>
    <property type="match status" value="1"/>
</dbReference>
<dbReference type="AlphaFoldDB" id="A0A6A6W760"/>
<dbReference type="GO" id="GO:0016787">
    <property type="term" value="F:hydrolase activity"/>
    <property type="evidence" value="ECO:0007669"/>
    <property type="project" value="UniProtKB-KW"/>
</dbReference>
<keyword evidence="2" id="KW-1185">Reference proteome</keyword>
<evidence type="ECO:0000313" key="1">
    <source>
        <dbReference type="EMBL" id="KAF2757407.1"/>
    </source>
</evidence>
<accession>A0A6A6W760</accession>
<dbReference type="OrthoDB" id="270009at2759"/>
<dbReference type="EMBL" id="ML996573">
    <property type="protein sequence ID" value="KAF2757407.1"/>
    <property type="molecule type" value="Genomic_DNA"/>
</dbReference>
<dbReference type="RefSeq" id="XP_033599858.1">
    <property type="nucleotide sequence ID" value="XM_033748233.1"/>
</dbReference>
<sequence length="424" mass="47231">MSLTLPTQFSRSARLAPRYYHDVRPRTRLTISAFPARCLQTSTDQERSITRFAFAFDIDGVLVRSSDALPRAHKALSHLQSHHVPFILLTNGGGKHETQRVHDLSEKLGVSLDVEMFVQSHTPFANFSPEEKEDKTVLVVGGDGDNCRHVAHRYGFKNVIMPCDIFAADPTVMPFSSAQLSVHKRHAQPLLDPLPPISTILVFNDPRDWALDLQLITDLLLSKGGQLGTLSTLNNNTDLPNRGYQQDGQPQLWFSNPDLLWAAKHPLPRFGQGGFREALEGVWAAITGGPQNGVSLQKRVIGKPYRFTYEFAEKKLLSHSRGMKRSTLLGTKSEDDAISSNEDSDSIKTLDRVYMVGDNPESDIKGGNEYRSPMGVKWRTALVETGVYVAGSEPKYKPSVIVGDVWDAVQWALEEERKGGGWQQ</sequence>
<protein>
    <submittedName>
        <fullName evidence="1">HAD-superfamily hydrolase</fullName>
    </submittedName>
</protein>
<dbReference type="NCBIfam" id="TIGR01460">
    <property type="entry name" value="HAD-SF-IIA"/>
    <property type="match status" value="1"/>
</dbReference>
<dbReference type="Proteomes" id="UP000799437">
    <property type="component" value="Unassembled WGS sequence"/>
</dbReference>